<comment type="caution">
    <text evidence="4">Lacks conserved residue(s) required for the propagation of feature annotation.</text>
</comment>
<gene>
    <name evidence="5" type="primary">maf</name>
    <name evidence="5" type="ORF">ENY07_04980</name>
</gene>
<comment type="similarity">
    <text evidence="4">Belongs to the Maf family. YhdE subfamily.</text>
</comment>
<dbReference type="InterPro" id="IPR029001">
    <property type="entry name" value="ITPase-like_fam"/>
</dbReference>
<keyword evidence="3 4" id="KW-0546">Nucleotide metabolism</keyword>
<reference evidence="5" key="1">
    <citation type="journal article" date="2020" name="mSystems">
        <title>Genome- and Community-Level Interaction Insights into Carbon Utilization and Element Cycling Functions of Hydrothermarchaeota in Hydrothermal Sediment.</title>
        <authorList>
            <person name="Zhou Z."/>
            <person name="Liu Y."/>
            <person name="Xu W."/>
            <person name="Pan J."/>
            <person name="Luo Z.H."/>
            <person name="Li M."/>
        </authorList>
    </citation>
    <scope>NUCLEOTIDE SEQUENCE</scope>
    <source>
        <strain evidence="5">SpSt-997</strain>
    </source>
</reference>
<feature type="site" description="Important for substrate specificity" evidence="4">
    <location>
        <position position="156"/>
    </location>
</feature>
<comment type="cofactor">
    <cofactor evidence="1 4">
        <name>a divalent metal cation</name>
        <dbReference type="ChEBI" id="CHEBI:60240"/>
    </cofactor>
</comment>
<dbReference type="PIRSF" id="PIRSF006305">
    <property type="entry name" value="Maf"/>
    <property type="match status" value="1"/>
</dbReference>
<name>A0A8J4H956_9PROT</name>
<organism evidence="5">
    <name type="scientific">Acidicaldus sp</name>
    <dbReference type="NCBI Taxonomy" id="1872105"/>
    <lineage>
        <taxon>Bacteria</taxon>
        <taxon>Pseudomonadati</taxon>
        <taxon>Pseudomonadota</taxon>
        <taxon>Alphaproteobacteria</taxon>
        <taxon>Acetobacterales</taxon>
        <taxon>Acetobacteraceae</taxon>
        <taxon>Acidicaldus</taxon>
    </lineage>
</organism>
<dbReference type="Gene3D" id="3.90.950.10">
    <property type="match status" value="1"/>
</dbReference>
<dbReference type="HAMAP" id="MF_00528">
    <property type="entry name" value="Maf"/>
    <property type="match status" value="1"/>
</dbReference>
<evidence type="ECO:0000256" key="1">
    <source>
        <dbReference type="ARBA" id="ARBA00001968"/>
    </source>
</evidence>
<dbReference type="Pfam" id="PF02545">
    <property type="entry name" value="Maf"/>
    <property type="match status" value="1"/>
</dbReference>
<feature type="site" description="Important for substrate specificity" evidence="4">
    <location>
        <position position="14"/>
    </location>
</feature>
<sequence>MSPPRLLLASASPRRRDLLAQIGIVPDAVLPAGIDEAPARDESPRRLAARLARSKAEAVARAYPGDFVLGADTVAAVGRRVVGQAMTEAEARAAITLLSGRRHQVHGGIALHAPGGRWAMRLVVSHVTFQRLSEAEIAAYLATEEWRGKAGGYAIQGRAAGFIRFLSGSYSNVVGLALFETRQVLRGLGWRGIA</sequence>
<dbReference type="CDD" id="cd00555">
    <property type="entry name" value="Maf"/>
    <property type="match status" value="1"/>
</dbReference>
<evidence type="ECO:0000256" key="4">
    <source>
        <dbReference type="HAMAP-Rule" id="MF_00528"/>
    </source>
</evidence>
<dbReference type="AlphaFoldDB" id="A0A8J4H956"/>
<dbReference type="GO" id="GO:0009117">
    <property type="term" value="P:nucleotide metabolic process"/>
    <property type="evidence" value="ECO:0007669"/>
    <property type="project" value="UniProtKB-KW"/>
</dbReference>
<feature type="site" description="Important for substrate specificity" evidence="4">
    <location>
        <position position="73"/>
    </location>
</feature>
<evidence type="ECO:0000256" key="3">
    <source>
        <dbReference type="ARBA" id="ARBA00023080"/>
    </source>
</evidence>
<comment type="catalytic activity">
    <reaction evidence="4">
        <text>dTTP + H2O = dTMP + diphosphate + H(+)</text>
        <dbReference type="Rhea" id="RHEA:28534"/>
        <dbReference type="ChEBI" id="CHEBI:15377"/>
        <dbReference type="ChEBI" id="CHEBI:15378"/>
        <dbReference type="ChEBI" id="CHEBI:33019"/>
        <dbReference type="ChEBI" id="CHEBI:37568"/>
        <dbReference type="ChEBI" id="CHEBI:63528"/>
        <dbReference type="EC" id="3.6.1.9"/>
    </reaction>
</comment>
<comment type="function">
    <text evidence="4">Nucleoside triphosphate pyrophosphatase that hydrolyzes dTTP and UTP. May have a dual role in cell division arrest and in preventing the incorporation of modified nucleotides into cellular nucleic acids.</text>
</comment>
<dbReference type="EC" id="3.6.1.9" evidence="4"/>
<keyword evidence="4" id="KW-0963">Cytoplasm</keyword>
<dbReference type="PANTHER" id="PTHR43213">
    <property type="entry name" value="BIFUNCTIONAL DTTP/UTP PYROPHOSPHATASE/METHYLTRANSFERASE PROTEIN-RELATED"/>
    <property type="match status" value="1"/>
</dbReference>
<proteinExistence type="inferred from homology"/>
<dbReference type="PANTHER" id="PTHR43213:SF5">
    <property type="entry name" value="BIFUNCTIONAL DTTP_UTP PYROPHOSPHATASE_METHYLTRANSFERASE PROTEIN-RELATED"/>
    <property type="match status" value="1"/>
</dbReference>
<dbReference type="GO" id="GO:0047429">
    <property type="term" value="F:nucleoside triphosphate diphosphatase activity"/>
    <property type="evidence" value="ECO:0007669"/>
    <property type="project" value="UniProtKB-EC"/>
</dbReference>
<protein>
    <recommendedName>
        <fullName evidence="4">dTTP/UTP pyrophosphatase</fullName>
        <shortName evidence="4">dTTPase/UTPase</shortName>
        <ecNumber evidence="4">3.6.1.9</ecNumber>
    </recommendedName>
    <alternativeName>
        <fullName evidence="4">Nucleoside triphosphate pyrophosphatase</fullName>
    </alternativeName>
    <alternativeName>
        <fullName evidence="4">Nucleotide pyrophosphatase</fullName>
        <shortName evidence="4">Nucleotide PPase</shortName>
    </alternativeName>
</protein>
<dbReference type="NCBIfam" id="TIGR00172">
    <property type="entry name" value="maf"/>
    <property type="match status" value="1"/>
</dbReference>
<keyword evidence="2 4" id="KW-0378">Hydrolase</keyword>
<feature type="active site" description="Proton acceptor" evidence="4">
    <location>
        <position position="72"/>
    </location>
</feature>
<dbReference type="EMBL" id="DTQM01000093">
    <property type="protein sequence ID" value="HGC42564.1"/>
    <property type="molecule type" value="Genomic_DNA"/>
</dbReference>
<comment type="subcellular location">
    <subcellularLocation>
        <location evidence="4">Cytoplasm</location>
    </subcellularLocation>
</comment>
<comment type="catalytic activity">
    <reaction evidence="4">
        <text>UTP + H2O = UMP + diphosphate + H(+)</text>
        <dbReference type="Rhea" id="RHEA:29395"/>
        <dbReference type="ChEBI" id="CHEBI:15377"/>
        <dbReference type="ChEBI" id="CHEBI:15378"/>
        <dbReference type="ChEBI" id="CHEBI:33019"/>
        <dbReference type="ChEBI" id="CHEBI:46398"/>
        <dbReference type="ChEBI" id="CHEBI:57865"/>
        <dbReference type="EC" id="3.6.1.9"/>
    </reaction>
</comment>
<comment type="caution">
    <text evidence="5">The sequence shown here is derived from an EMBL/GenBank/DDBJ whole genome shotgun (WGS) entry which is preliminary data.</text>
</comment>
<dbReference type="InterPro" id="IPR003697">
    <property type="entry name" value="Maf-like"/>
</dbReference>
<evidence type="ECO:0000256" key="2">
    <source>
        <dbReference type="ARBA" id="ARBA00022801"/>
    </source>
</evidence>
<evidence type="ECO:0000313" key="5">
    <source>
        <dbReference type="EMBL" id="HGC42564.1"/>
    </source>
</evidence>
<accession>A0A8J4H956</accession>
<dbReference type="GO" id="GO:0005737">
    <property type="term" value="C:cytoplasm"/>
    <property type="evidence" value="ECO:0007669"/>
    <property type="project" value="UniProtKB-SubCell"/>
</dbReference>
<dbReference type="SUPFAM" id="SSF52972">
    <property type="entry name" value="ITPase-like"/>
    <property type="match status" value="1"/>
</dbReference>